<keyword evidence="12" id="KW-1185">Reference proteome</keyword>
<evidence type="ECO:0000313" key="11">
    <source>
        <dbReference type="EMBL" id="MEQ2173379.1"/>
    </source>
</evidence>
<dbReference type="PROSITE" id="PS50835">
    <property type="entry name" value="IG_LIKE"/>
    <property type="match status" value="1"/>
</dbReference>
<evidence type="ECO:0000256" key="7">
    <source>
        <dbReference type="ARBA" id="ARBA00038651"/>
    </source>
</evidence>
<evidence type="ECO:0000256" key="9">
    <source>
        <dbReference type="SAM" id="Phobius"/>
    </source>
</evidence>
<dbReference type="SUPFAM" id="SSF48726">
    <property type="entry name" value="Immunoglobulin"/>
    <property type="match status" value="1"/>
</dbReference>
<dbReference type="PANTHER" id="PTHR19339:SF5">
    <property type="entry name" value="IG-LIKE DOMAIN-CONTAINING PROTEIN"/>
    <property type="match status" value="1"/>
</dbReference>
<proteinExistence type="predicted"/>
<comment type="subunit">
    <text evidence="7">Alpha-beta TR is a heterodimer composed of an alpha and beta chain; disulfide-linked. The alpha-beta TR is associated with the transmembrane signaling CD3 coreceptor proteins to form the TR-CD3 (TcR or TCR). The assembly of alpha-beta TR heterodimers with CD3 occurs in the endoplasmic reticulum where a single alpha-beta TR heterodimer associates with one CD3D-CD3E heterodimer, one CD3G-CD3E heterodimer and one CD247 homodimer forming a stable octameric structure. CD3D-CD3E and CD3G-CD3E heterodimers preferentially associate with TR alpha and TR beta chains, respectively. The association of the CD247 homodimer is the last step of TcR assembly in the endoplasmic reticulum and is required for transport to the cell surface.</text>
</comment>
<dbReference type="Pfam" id="PF07686">
    <property type="entry name" value="V-set"/>
    <property type="match status" value="1"/>
</dbReference>
<dbReference type="InterPro" id="IPR007110">
    <property type="entry name" value="Ig-like_dom"/>
</dbReference>
<evidence type="ECO:0000256" key="8">
    <source>
        <dbReference type="ARBA" id="ARBA00043266"/>
    </source>
</evidence>
<comment type="caution">
    <text evidence="11">The sequence shown here is derived from an EMBL/GenBank/DDBJ whole genome shotgun (WGS) entry which is preliminary data.</text>
</comment>
<feature type="domain" description="Ig-like" evidence="10">
    <location>
        <begin position="13"/>
        <end position="134"/>
    </location>
</feature>
<keyword evidence="2" id="KW-1003">Cell membrane</keyword>
<keyword evidence="8" id="KW-1279">T cell receptor</keyword>
<evidence type="ECO:0000256" key="3">
    <source>
        <dbReference type="ARBA" id="ARBA00022729"/>
    </source>
</evidence>
<keyword evidence="9" id="KW-1133">Transmembrane helix</keyword>
<dbReference type="SMART" id="SM00406">
    <property type="entry name" value="IGv"/>
    <property type="match status" value="1"/>
</dbReference>
<dbReference type="InterPro" id="IPR036179">
    <property type="entry name" value="Ig-like_dom_sf"/>
</dbReference>
<keyword evidence="9" id="KW-0812">Transmembrane</keyword>
<protein>
    <recommendedName>
        <fullName evidence="10">Ig-like domain-containing protein</fullName>
    </recommendedName>
</protein>
<accession>A0ABV0NPN9</accession>
<dbReference type="PANTHER" id="PTHR19339">
    <property type="entry name" value="T CELL RECEPTOR ALPHA VARIABLE 39"/>
    <property type="match status" value="1"/>
</dbReference>
<dbReference type="EMBL" id="JAHRIO010045432">
    <property type="protein sequence ID" value="MEQ2173379.1"/>
    <property type="molecule type" value="Genomic_DNA"/>
</dbReference>
<evidence type="ECO:0000256" key="6">
    <source>
        <dbReference type="ARBA" id="ARBA00023180"/>
    </source>
</evidence>
<keyword evidence="6" id="KW-0325">Glycoprotein</keyword>
<evidence type="ECO:0000256" key="2">
    <source>
        <dbReference type="ARBA" id="ARBA00022475"/>
    </source>
</evidence>
<evidence type="ECO:0000313" key="12">
    <source>
        <dbReference type="Proteomes" id="UP001476798"/>
    </source>
</evidence>
<keyword evidence="4 9" id="KW-0472">Membrane</keyword>
<evidence type="ECO:0000259" key="10">
    <source>
        <dbReference type="PROSITE" id="PS50835"/>
    </source>
</evidence>
<gene>
    <name evidence="11" type="ORF">GOODEAATRI_031579</name>
</gene>
<dbReference type="Proteomes" id="UP001476798">
    <property type="component" value="Unassembled WGS sequence"/>
</dbReference>
<dbReference type="InterPro" id="IPR051896">
    <property type="entry name" value="TCR_alpha_variable"/>
</dbReference>
<organism evidence="11 12">
    <name type="scientific">Goodea atripinnis</name>
    <dbReference type="NCBI Taxonomy" id="208336"/>
    <lineage>
        <taxon>Eukaryota</taxon>
        <taxon>Metazoa</taxon>
        <taxon>Chordata</taxon>
        <taxon>Craniata</taxon>
        <taxon>Vertebrata</taxon>
        <taxon>Euteleostomi</taxon>
        <taxon>Actinopterygii</taxon>
        <taxon>Neopterygii</taxon>
        <taxon>Teleostei</taxon>
        <taxon>Neoteleostei</taxon>
        <taxon>Acanthomorphata</taxon>
        <taxon>Ovalentaria</taxon>
        <taxon>Atherinomorphae</taxon>
        <taxon>Cyprinodontiformes</taxon>
        <taxon>Goodeidae</taxon>
        <taxon>Goodea</taxon>
    </lineage>
</organism>
<comment type="subcellular location">
    <subcellularLocation>
        <location evidence="1">Cell membrane</location>
    </subcellularLocation>
</comment>
<reference evidence="11 12" key="1">
    <citation type="submission" date="2021-06" db="EMBL/GenBank/DDBJ databases">
        <authorList>
            <person name="Palmer J.M."/>
        </authorList>
    </citation>
    <scope>NUCLEOTIDE SEQUENCE [LARGE SCALE GENOMIC DNA]</scope>
    <source>
        <strain evidence="11 12">GA_2019</strain>
        <tissue evidence="11">Muscle</tissue>
    </source>
</reference>
<feature type="non-terminal residue" evidence="11">
    <location>
        <position position="1"/>
    </location>
</feature>
<dbReference type="InterPro" id="IPR013106">
    <property type="entry name" value="Ig_V-set"/>
</dbReference>
<keyword evidence="8" id="KW-0391">Immunity</keyword>
<dbReference type="Gene3D" id="2.60.40.10">
    <property type="entry name" value="Immunoglobulins"/>
    <property type="match status" value="1"/>
</dbReference>
<keyword evidence="3" id="KW-0732">Signal</keyword>
<keyword evidence="5" id="KW-1015">Disulfide bond</keyword>
<keyword evidence="8" id="KW-1064">Adaptive immunity</keyword>
<name>A0ABV0NPN9_9TELE</name>
<evidence type="ECO:0000256" key="4">
    <source>
        <dbReference type="ARBA" id="ARBA00023136"/>
    </source>
</evidence>
<evidence type="ECO:0000256" key="1">
    <source>
        <dbReference type="ARBA" id="ARBA00004236"/>
    </source>
</evidence>
<feature type="transmembrane region" description="Helical" evidence="9">
    <location>
        <begin position="14"/>
        <end position="38"/>
    </location>
</feature>
<sequence length="152" mass="16574">PIIAPAVSLSSGPLISNMLVTVIFLSLLVSSGFSVTVLQSADQIFLSGAAATLECRVGTGYSMSSFVMLWYRQNHHGAQIDLLLTEYETNAGRYQASIEAAKNKFSLNIPELNVNDSSTYYCAARHSDACRPITHTNNKAVCDKGRKELWLV</sequence>
<evidence type="ECO:0000256" key="5">
    <source>
        <dbReference type="ARBA" id="ARBA00023157"/>
    </source>
</evidence>
<dbReference type="InterPro" id="IPR013783">
    <property type="entry name" value="Ig-like_fold"/>
</dbReference>